<dbReference type="Proteomes" id="UP000295157">
    <property type="component" value="Unassembled WGS sequence"/>
</dbReference>
<comment type="caution">
    <text evidence="2">The sequence shown here is derived from an EMBL/GenBank/DDBJ whole genome shotgun (WGS) entry which is preliminary data.</text>
</comment>
<evidence type="ECO:0000313" key="3">
    <source>
        <dbReference type="Proteomes" id="UP000295157"/>
    </source>
</evidence>
<feature type="transmembrane region" description="Helical" evidence="1">
    <location>
        <begin position="56"/>
        <end position="75"/>
    </location>
</feature>
<keyword evidence="1" id="KW-0472">Membrane</keyword>
<dbReference type="Pfam" id="PF11239">
    <property type="entry name" value="DUF3040"/>
    <property type="match status" value="1"/>
</dbReference>
<gene>
    <name evidence="2" type="ORF">E1267_20515</name>
</gene>
<evidence type="ECO:0000256" key="1">
    <source>
        <dbReference type="SAM" id="Phobius"/>
    </source>
</evidence>
<dbReference type="RefSeq" id="WP_132334203.1">
    <property type="nucleotide sequence ID" value="NZ_SMJZ01000075.1"/>
</dbReference>
<protein>
    <submittedName>
        <fullName evidence="2">DUF3040 domain-containing protein</fullName>
    </submittedName>
</protein>
<name>A0A4R4NDA8_9ACTN</name>
<proteinExistence type="predicted"/>
<accession>A0A4R4NDA8</accession>
<keyword evidence="3" id="KW-1185">Reference proteome</keyword>
<dbReference type="InterPro" id="IPR021401">
    <property type="entry name" value="DUF3040"/>
</dbReference>
<keyword evidence="1" id="KW-1133">Transmembrane helix</keyword>
<sequence>MSLSPRERRILAEIERALEQDDPELVRRVAEIDETEWARGARPGGRGLRGRAPRAWVIYVAVTLVIVCLLIAVLTT</sequence>
<dbReference type="EMBL" id="SMJZ01000075">
    <property type="protein sequence ID" value="TDC05137.1"/>
    <property type="molecule type" value="Genomic_DNA"/>
</dbReference>
<dbReference type="AlphaFoldDB" id="A0A4R4NDA8"/>
<reference evidence="2 3" key="1">
    <citation type="submission" date="2019-02" db="EMBL/GenBank/DDBJ databases">
        <title>Draft genome sequences of novel Actinobacteria.</title>
        <authorList>
            <person name="Sahin N."/>
            <person name="Ay H."/>
            <person name="Saygin H."/>
        </authorList>
    </citation>
    <scope>NUCLEOTIDE SEQUENCE [LARGE SCALE GENOMIC DNA]</scope>
    <source>
        <strain evidence="2 3">KC201</strain>
    </source>
</reference>
<keyword evidence="1" id="KW-0812">Transmembrane</keyword>
<organism evidence="2 3">
    <name type="scientific">Nonomuraea longispora</name>
    <dbReference type="NCBI Taxonomy" id="1848320"/>
    <lineage>
        <taxon>Bacteria</taxon>
        <taxon>Bacillati</taxon>
        <taxon>Actinomycetota</taxon>
        <taxon>Actinomycetes</taxon>
        <taxon>Streptosporangiales</taxon>
        <taxon>Streptosporangiaceae</taxon>
        <taxon>Nonomuraea</taxon>
    </lineage>
</organism>
<evidence type="ECO:0000313" key="2">
    <source>
        <dbReference type="EMBL" id="TDC05137.1"/>
    </source>
</evidence>